<keyword evidence="1" id="KW-1133">Transmembrane helix</keyword>
<organism evidence="2 3">
    <name type="scientific">Thalassorhabdus alkalitolerans</name>
    <dbReference type="NCBI Taxonomy" id="2282697"/>
    <lineage>
        <taxon>Bacteria</taxon>
        <taxon>Bacillati</taxon>
        <taxon>Bacillota</taxon>
        <taxon>Bacilli</taxon>
        <taxon>Bacillales</taxon>
        <taxon>Bacillaceae</taxon>
        <taxon>Thalassorhabdus</taxon>
    </lineage>
</organism>
<dbReference type="EMBL" id="JBHSOZ010000005">
    <property type="protein sequence ID" value="MFC5713330.1"/>
    <property type="molecule type" value="Genomic_DNA"/>
</dbReference>
<name>A0ABW0YPN3_9BACI</name>
<evidence type="ECO:0000313" key="2">
    <source>
        <dbReference type="EMBL" id="MFC5713330.1"/>
    </source>
</evidence>
<comment type="caution">
    <text evidence="2">The sequence shown here is derived from an EMBL/GenBank/DDBJ whole genome shotgun (WGS) entry which is preliminary data.</text>
</comment>
<keyword evidence="1" id="KW-0812">Transmembrane</keyword>
<feature type="transmembrane region" description="Helical" evidence="1">
    <location>
        <begin position="21"/>
        <end position="46"/>
    </location>
</feature>
<feature type="transmembrane region" description="Helical" evidence="1">
    <location>
        <begin position="94"/>
        <end position="115"/>
    </location>
</feature>
<keyword evidence="3" id="KW-1185">Reference proteome</keyword>
<dbReference type="RefSeq" id="WP_054636472.1">
    <property type="nucleotide sequence ID" value="NZ_JBHSOZ010000005.1"/>
</dbReference>
<reference evidence="3" key="1">
    <citation type="journal article" date="2019" name="Int. J. Syst. Evol. Microbiol.">
        <title>The Global Catalogue of Microorganisms (GCM) 10K type strain sequencing project: providing services to taxonomists for standard genome sequencing and annotation.</title>
        <authorList>
            <consortium name="The Broad Institute Genomics Platform"/>
            <consortium name="The Broad Institute Genome Sequencing Center for Infectious Disease"/>
            <person name="Wu L."/>
            <person name="Ma J."/>
        </authorList>
    </citation>
    <scope>NUCLEOTIDE SEQUENCE [LARGE SCALE GENOMIC DNA]</scope>
    <source>
        <strain evidence="3">CECT 7184</strain>
    </source>
</reference>
<feature type="transmembrane region" description="Helical" evidence="1">
    <location>
        <begin position="127"/>
        <end position="149"/>
    </location>
</feature>
<evidence type="ECO:0000256" key="1">
    <source>
        <dbReference type="SAM" id="Phobius"/>
    </source>
</evidence>
<feature type="transmembrane region" description="Helical" evidence="1">
    <location>
        <begin position="66"/>
        <end position="87"/>
    </location>
</feature>
<gene>
    <name evidence="2" type="ORF">ACFPU1_11080</name>
</gene>
<evidence type="ECO:0000313" key="3">
    <source>
        <dbReference type="Proteomes" id="UP001596142"/>
    </source>
</evidence>
<dbReference type="InterPro" id="IPR024563">
    <property type="entry name" value="YqhR"/>
</dbReference>
<proteinExistence type="predicted"/>
<dbReference type="Pfam" id="PF11085">
    <property type="entry name" value="YqhR"/>
    <property type="match status" value="1"/>
</dbReference>
<sequence>MANAQKTRNNDTDESLSYMSKVALIGICGGIIWSIIGYIAFFLNFSRVGPALVLMPWALGDWKNGYLGQWIGILVIGLLSILSAYLYKVIFQKWDSLIPGMIYGFVLWLLVFYILNPLFPGLKPLPLLDFNTIATNICLYILYGVFIGYSISYEYTTMKESS</sequence>
<accession>A0ABW0YPN3</accession>
<dbReference type="Proteomes" id="UP001596142">
    <property type="component" value="Unassembled WGS sequence"/>
</dbReference>
<protein>
    <submittedName>
        <fullName evidence="2">YqhR family membrane protein</fullName>
    </submittedName>
</protein>
<keyword evidence="1" id="KW-0472">Membrane</keyword>